<dbReference type="RefSeq" id="WP_268752416.1">
    <property type="nucleotide sequence ID" value="NZ_JAPRFQ010000002.1"/>
</dbReference>
<gene>
    <name evidence="4" type="ORF">OW157_05810</name>
</gene>
<dbReference type="EMBL" id="JAPRFR010000002">
    <property type="protein sequence ID" value="MCZ0726088.1"/>
    <property type="molecule type" value="Genomic_DNA"/>
</dbReference>
<dbReference type="InterPro" id="IPR050223">
    <property type="entry name" value="D-isomer_2-hydroxyacid_DH"/>
</dbReference>
<dbReference type="Proteomes" id="UP001146670">
    <property type="component" value="Unassembled WGS sequence"/>
</dbReference>
<evidence type="ECO:0000313" key="4">
    <source>
        <dbReference type="EMBL" id="MCZ0726088.1"/>
    </source>
</evidence>
<organism evidence="4 5">
    <name type="scientific">Aerococcus kribbianus</name>
    <dbReference type="NCBI Taxonomy" id="2999064"/>
    <lineage>
        <taxon>Bacteria</taxon>
        <taxon>Bacillati</taxon>
        <taxon>Bacillota</taxon>
        <taxon>Bacilli</taxon>
        <taxon>Lactobacillales</taxon>
        <taxon>Aerococcaceae</taxon>
        <taxon>Aerococcus</taxon>
    </lineage>
</organism>
<keyword evidence="5" id="KW-1185">Reference proteome</keyword>
<name>A0A9X3JDS1_9LACT</name>
<dbReference type="InterPro" id="IPR006140">
    <property type="entry name" value="D-isomer_DH_NAD-bd"/>
</dbReference>
<dbReference type="GO" id="GO:0005829">
    <property type="term" value="C:cytosol"/>
    <property type="evidence" value="ECO:0007669"/>
    <property type="project" value="TreeGrafter"/>
</dbReference>
<evidence type="ECO:0000259" key="3">
    <source>
        <dbReference type="Pfam" id="PF02826"/>
    </source>
</evidence>
<dbReference type="Gene3D" id="3.40.50.720">
    <property type="entry name" value="NAD(P)-binding Rossmann-like Domain"/>
    <property type="match status" value="2"/>
</dbReference>
<dbReference type="AlphaFoldDB" id="A0A9X3JDS1"/>
<sequence length="233" mass="26013">MTTANQMNAIPVAEFTLSQILYSLKNGWTSHRYYESHHDFADIHQKTNGAYKEKVGIVSFSQIGRLVCRHLQHFDMDIMVYDPTISQADLTDYDAQLASLEDIFAQCQVVSLHAPLLPATEHMVTGQLLASMRDHATFINTSRGKVVDEAALIQVMTDRPDLTSILDVTVEEPLPESSPLYEMQNVVLTPHIAGSLGNELARMGQAMADEAKNYLDQGKLTYEITEESYSTMA</sequence>
<keyword evidence="2" id="KW-0520">NAD</keyword>
<dbReference type="InterPro" id="IPR036291">
    <property type="entry name" value="NAD(P)-bd_dom_sf"/>
</dbReference>
<evidence type="ECO:0000313" key="5">
    <source>
        <dbReference type="Proteomes" id="UP001146670"/>
    </source>
</evidence>
<evidence type="ECO:0000256" key="2">
    <source>
        <dbReference type="ARBA" id="ARBA00023027"/>
    </source>
</evidence>
<reference evidence="4" key="1">
    <citation type="submission" date="2022-12" db="EMBL/GenBank/DDBJ databases">
        <title>Description and comparative metabolic analysis of Aerococcus sp. nov., isolated from the feces of a pig.</title>
        <authorList>
            <person name="Chang Y.-H."/>
        </authorList>
    </citation>
    <scope>NUCLEOTIDE SEQUENCE</scope>
    <source>
        <strain evidence="4">YH-aer222</strain>
    </source>
</reference>
<dbReference type="Pfam" id="PF02826">
    <property type="entry name" value="2-Hacid_dh_C"/>
    <property type="match status" value="1"/>
</dbReference>
<dbReference type="PANTHER" id="PTHR10996">
    <property type="entry name" value="2-HYDROXYACID DEHYDROGENASE-RELATED"/>
    <property type="match status" value="1"/>
</dbReference>
<proteinExistence type="predicted"/>
<dbReference type="GO" id="GO:0016618">
    <property type="term" value="F:hydroxypyruvate reductase [NAD(P)H] activity"/>
    <property type="evidence" value="ECO:0007669"/>
    <property type="project" value="TreeGrafter"/>
</dbReference>
<dbReference type="GO" id="GO:0051287">
    <property type="term" value="F:NAD binding"/>
    <property type="evidence" value="ECO:0007669"/>
    <property type="project" value="InterPro"/>
</dbReference>
<evidence type="ECO:0000256" key="1">
    <source>
        <dbReference type="ARBA" id="ARBA00023002"/>
    </source>
</evidence>
<dbReference type="CDD" id="cd12167">
    <property type="entry name" value="2-Hacid_dh_8"/>
    <property type="match status" value="1"/>
</dbReference>
<keyword evidence="1" id="KW-0560">Oxidoreductase</keyword>
<dbReference type="SUPFAM" id="SSF51735">
    <property type="entry name" value="NAD(P)-binding Rossmann-fold domains"/>
    <property type="match status" value="1"/>
</dbReference>
<feature type="domain" description="D-isomer specific 2-hydroxyacid dehydrogenase NAD-binding" evidence="3">
    <location>
        <begin position="21"/>
        <end position="193"/>
    </location>
</feature>
<comment type="caution">
    <text evidence="4">The sequence shown here is derived from an EMBL/GenBank/DDBJ whole genome shotgun (WGS) entry which is preliminary data.</text>
</comment>
<dbReference type="GO" id="GO:0030267">
    <property type="term" value="F:glyoxylate reductase (NADPH) activity"/>
    <property type="evidence" value="ECO:0007669"/>
    <property type="project" value="TreeGrafter"/>
</dbReference>
<accession>A0A9X3JDS1</accession>
<dbReference type="PANTHER" id="PTHR10996:SF178">
    <property type="entry name" value="2-HYDROXYACID DEHYDROGENASE YGL185C-RELATED"/>
    <property type="match status" value="1"/>
</dbReference>
<protein>
    <submittedName>
        <fullName evidence="4">Hydroxyacid dehydrogenase</fullName>
    </submittedName>
</protein>